<dbReference type="InterPro" id="IPR050204">
    <property type="entry name" value="AraC_XylS_family_regulators"/>
</dbReference>
<evidence type="ECO:0000256" key="3">
    <source>
        <dbReference type="ARBA" id="ARBA00023163"/>
    </source>
</evidence>
<evidence type="ECO:0000256" key="1">
    <source>
        <dbReference type="ARBA" id="ARBA00023015"/>
    </source>
</evidence>
<dbReference type="InterPro" id="IPR046532">
    <property type="entry name" value="DUF6597"/>
</dbReference>
<dbReference type="PANTHER" id="PTHR46796:SF15">
    <property type="entry name" value="BLL1074 PROTEIN"/>
    <property type="match status" value="1"/>
</dbReference>
<dbReference type="InterPro" id="IPR018060">
    <property type="entry name" value="HTH_AraC"/>
</dbReference>
<name>A0ABP3LYN2_SACER</name>
<dbReference type="EMBL" id="BAAAGS010000002">
    <property type="protein sequence ID" value="GAA0509522.1"/>
    <property type="molecule type" value="Genomic_DNA"/>
</dbReference>
<evidence type="ECO:0000313" key="6">
    <source>
        <dbReference type="Proteomes" id="UP001500729"/>
    </source>
</evidence>
<organism evidence="5 6">
    <name type="scientific">Saccharopolyspora erythraea</name>
    <name type="common">Streptomyces erythraeus</name>
    <dbReference type="NCBI Taxonomy" id="1836"/>
    <lineage>
        <taxon>Bacteria</taxon>
        <taxon>Bacillati</taxon>
        <taxon>Actinomycetota</taxon>
        <taxon>Actinomycetes</taxon>
        <taxon>Pseudonocardiales</taxon>
        <taxon>Pseudonocardiaceae</taxon>
        <taxon>Saccharopolyspora</taxon>
    </lineage>
</organism>
<protein>
    <submittedName>
        <fullName evidence="5">Helix-turn-helix transcriptional regulator</fullName>
    </submittedName>
</protein>
<sequence length="242" mass="25809">MGPVQRYLERAPRPELAGLLHCVWTLEAAEGRLQRVIPDGCIDLIWINGELQMVGPDTVARVVGLPPGTGVAGVRMLPGAAPLLLGEVPTSELLDLQVSLPQLWGRRGRALADRLAGAESPTDTALRLERFAVEMLPGFERDRAVEAAVAALDGSQPPSVPELADALGLSERHFRRRFTSVVGYGPKTLAGVLRMRRAMRLDAGAAGGLAGVAGAVGYADQAHMNREFRRLSGLTPADLLDT</sequence>
<dbReference type="SUPFAM" id="SSF46689">
    <property type="entry name" value="Homeodomain-like"/>
    <property type="match status" value="1"/>
</dbReference>
<keyword evidence="2" id="KW-0238">DNA-binding</keyword>
<dbReference type="RefSeq" id="WP_011873357.1">
    <property type="nucleotide sequence ID" value="NZ_BAAAGS010000002.1"/>
</dbReference>
<keyword evidence="6" id="KW-1185">Reference proteome</keyword>
<dbReference type="Proteomes" id="UP001500729">
    <property type="component" value="Unassembled WGS sequence"/>
</dbReference>
<evidence type="ECO:0000259" key="4">
    <source>
        <dbReference type="PROSITE" id="PS01124"/>
    </source>
</evidence>
<dbReference type="SMART" id="SM00342">
    <property type="entry name" value="HTH_ARAC"/>
    <property type="match status" value="1"/>
</dbReference>
<keyword evidence="3" id="KW-0804">Transcription</keyword>
<dbReference type="InterPro" id="IPR009057">
    <property type="entry name" value="Homeodomain-like_sf"/>
</dbReference>
<evidence type="ECO:0000256" key="2">
    <source>
        <dbReference type="ARBA" id="ARBA00023125"/>
    </source>
</evidence>
<dbReference type="Pfam" id="PF12833">
    <property type="entry name" value="HTH_18"/>
    <property type="match status" value="1"/>
</dbReference>
<evidence type="ECO:0000313" key="5">
    <source>
        <dbReference type="EMBL" id="GAA0509522.1"/>
    </source>
</evidence>
<dbReference type="Gene3D" id="1.10.10.60">
    <property type="entry name" value="Homeodomain-like"/>
    <property type="match status" value="1"/>
</dbReference>
<feature type="domain" description="HTH araC/xylS-type" evidence="4">
    <location>
        <begin position="142"/>
        <end position="242"/>
    </location>
</feature>
<keyword evidence="1" id="KW-0805">Transcription regulation</keyword>
<gene>
    <name evidence="5" type="ORF">GCM10009533_05420</name>
</gene>
<reference evidence="6" key="1">
    <citation type="journal article" date="2019" name="Int. J. Syst. Evol. Microbiol.">
        <title>The Global Catalogue of Microorganisms (GCM) 10K type strain sequencing project: providing services to taxonomists for standard genome sequencing and annotation.</title>
        <authorList>
            <consortium name="The Broad Institute Genomics Platform"/>
            <consortium name="The Broad Institute Genome Sequencing Center for Infectious Disease"/>
            <person name="Wu L."/>
            <person name="Ma J."/>
        </authorList>
    </citation>
    <scope>NUCLEOTIDE SEQUENCE [LARGE SCALE GENOMIC DNA]</scope>
    <source>
        <strain evidence="6">JCM 10303</strain>
    </source>
</reference>
<dbReference type="PANTHER" id="PTHR46796">
    <property type="entry name" value="HTH-TYPE TRANSCRIPTIONAL ACTIVATOR RHAS-RELATED"/>
    <property type="match status" value="1"/>
</dbReference>
<dbReference type="PROSITE" id="PS01124">
    <property type="entry name" value="HTH_ARAC_FAMILY_2"/>
    <property type="match status" value="1"/>
</dbReference>
<dbReference type="Pfam" id="PF20240">
    <property type="entry name" value="DUF6597"/>
    <property type="match status" value="1"/>
</dbReference>
<comment type="caution">
    <text evidence="5">The sequence shown here is derived from an EMBL/GenBank/DDBJ whole genome shotgun (WGS) entry which is preliminary data.</text>
</comment>
<proteinExistence type="predicted"/>
<accession>A0ABP3LYN2</accession>